<feature type="region of interest" description="Disordered" evidence="2">
    <location>
        <begin position="196"/>
        <end position="225"/>
    </location>
</feature>
<keyword evidence="1" id="KW-0479">Metal-binding</keyword>
<dbReference type="EMBL" id="MNCJ02000321">
    <property type="protein sequence ID" value="KAF5802128.1"/>
    <property type="molecule type" value="Genomic_DNA"/>
</dbReference>
<dbReference type="GO" id="GO:0003676">
    <property type="term" value="F:nucleic acid binding"/>
    <property type="evidence" value="ECO:0007669"/>
    <property type="project" value="InterPro"/>
</dbReference>
<dbReference type="InterPro" id="IPR036875">
    <property type="entry name" value="Znf_CCHC_sf"/>
</dbReference>
<keyword evidence="1" id="KW-0863">Zinc-finger</keyword>
<protein>
    <submittedName>
        <fullName evidence="4">Transcription factor interactor and regulator CCHC(Zn) family</fullName>
    </submittedName>
</protein>
<dbReference type="InterPro" id="IPR001878">
    <property type="entry name" value="Znf_CCHC"/>
</dbReference>
<reference evidence="4" key="2">
    <citation type="submission" date="2020-06" db="EMBL/GenBank/DDBJ databases">
        <title>Helianthus annuus Genome sequencing and assembly Release 2.</title>
        <authorList>
            <person name="Gouzy J."/>
            <person name="Langlade N."/>
            <person name="Munos S."/>
        </authorList>
    </citation>
    <scope>NUCLEOTIDE SEQUENCE</scope>
    <source>
        <tissue evidence="4">Leaves</tissue>
    </source>
</reference>
<evidence type="ECO:0000256" key="1">
    <source>
        <dbReference type="PROSITE-ProRule" id="PRU00047"/>
    </source>
</evidence>
<gene>
    <name evidence="4" type="ORF">HanXRQr2_Chr06g0255981</name>
</gene>
<keyword evidence="1" id="KW-0862">Zinc</keyword>
<proteinExistence type="predicted"/>
<dbReference type="GO" id="GO:0008270">
    <property type="term" value="F:zinc ion binding"/>
    <property type="evidence" value="ECO:0007669"/>
    <property type="project" value="UniProtKB-KW"/>
</dbReference>
<dbReference type="PROSITE" id="PS50158">
    <property type="entry name" value="ZF_CCHC"/>
    <property type="match status" value="1"/>
</dbReference>
<organism evidence="4 5">
    <name type="scientific">Helianthus annuus</name>
    <name type="common">Common sunflower</name>
    <dbReference type="NCBI Taxonomy" id="4232"/>
    <lineage>
        <taxon>Eukaryota</taxon>
        <taxon>Viridiplantae</taxon>
        <taxon>Streptophyta</taxon>
        <taxon>Embryophyta</taxon>
        <taxon>Tracheophyta</taxon>
        <taxon>Spermatophyta</taxon>
        <taxon>Magnoliopsida</taxon>
        <taxon>eudicotyledons</taxon>
        <taxon>Gunneridae</taxon>
        <taxon>Pentapetalae</taxon>
        <taxon>asterids</taxon>
        <taxon>campanulids</taxon>
        <taxon>Asterales</taxon>
        <taxon>Asteraceae</taxon>
        <taxon>Asteroideae</taxon>
        <taxon>Heliantheae alliance</taxon>
        <taxon>Heliantheae</taxon>
        <taxon>Helianthus</taxon>
    </lineage>
</organism>
<comment type="caution">
    <text evidence="4">The sequence shown here is derived from an EMBL/GenBank/DDBJ whole genome shotgun (WGS) entry which is preliminary data.</text>
</comment>
<evidence type="ECO:0000313" key="4">
    <source>
        <dbReference type="EMBL" id="KAF5802128.1"/>
    </source>
</evidence>
<feature type="domain" description="CCHC-type" evidence="3">
    <location>
        <begin position="46"/>
        <end position="61"/>
    </location>
</feature>
<dbReference type="SUPFAM" id="SSF57756">
    <property type="entry name" value="Retrovirus zinc finger-like domains"/>
    <property type="match status" value="1"/>
</dbReference>
<dbReference type="Proteomes" id="UP000215914">
    <property type="component" value="Unassembled WGS sequence"/>
</dbReference>
<dbReference type="AlphaFoldDB" id="A0A9K3ISJ2"/>
<accession>A0A9K3ISJ2</accession>
<reference evidence="4" key="1">
    <citation type="journal article" date="2017" name="Nature">
        <title>The sunflower genome provides insights into oil metabolism, flowering and Asterid evolution.</title>
        <authorList>
            <person name="Badouin H."/>
            <person name="Gouzy J."/>
            <person name="Grassa C.J."/>
            <person name="Murat F."/>
            <person name="Staton S.E."/>
            <person name="Cottret L."/>
            <person name="Lelandais-Briere C."/>
            <person name="Owens G.L."/>
            <person name="Carrere S."/>
            <person name="Mayjonade B."/>
            <person name="Legrand L."/>
            <person name="Gill N."/>
            <person name="Kane N.C."/>
            <person name="Bowers J.E."/>
            <person name="Hubner S."/>
            <person name="Bellec A."/>
            <person name="Berard A."/>
            <person name="Berges H."/>
            <person name="Blanchet N."/>
            <person name="Boniface M.C."/>
            <person name="Brunel D."/>
            <person name="Catrice O."/>
            <person name="Chaidir N."/>
            <person name="Claudel C."/>
            <person name="Donnadieu C."/>
            <person name="Faraut T."/>
            <person name="Fievet G."/>
            <person name="Helmstetter N."/>
            <person name="King M."/>
            <person name="Knapp S.J."/>
            <person name="Lai Z."/>
            <person name="Le Paslier M.C."/>
            <person name="Lippi Y."/>
            <person name="Lorenzon L."/>
            <person name="Mandel J.R."/>
            <person name="Marage G."/>
            <person name="Marchand G."/>
            <person name="Marquand E."/>
            <person name="Bret-Mestries E."/>
            <person name="Morien E."/>
            <person name="Nambeesan S."/>
            <person name="Nguyen T."/>
            <person name="Pegot-Espagnet P."/>
            <person name="Pouilly N."/>
            <person name="Raftis F."/>
            <person name="Sallet E."/>
            <person name="Schiex T."/>
            <person name="Thomas J."/>
            <person name="Vandecasteele C."/>
            <person name="Vares D."/>
            <person name="Vear F."/>
            <person name="Vautrin S."/>
            <person name="Crespi M."/>
            <person name="Mangin B."/>
            <person name="Burke J.M."/>
            <person name="Salse J."/>
            <person name="Munos S."/>
            <person name="Vincourt P."/>
            <person name="Rieseberg L.H."/>
            <person name="Langlade N.B."/>
        </authorList>
    </citation>
    <scope>NUCLEOTIDE SEQUENCE</scope>
    <source>
        <tissue evidence="4">Leaves</tissue>
    </source>
</reference>
<evidence type="ECO:0000256" key="2">
    <source>
        <dbReference type="SAM" id="MobiDB-lite"/>
    </source>
</evidence>
<keyword evidence="5" id="KW-1185">Reference proteome</keyword>
<dbReference type="Gene3D" id="4.10.60.10">
    <property type="entry name" value="Zinc finger, CCHC-type"/>
    <property type="match status" value="1"/>
</dbReference>
<evidence type="ECO:0000259" key="3">
    <source>
        <dbReference type="PROSITE" id="PS50158"/>
    </source>
</evidence>
<dbReference type="SMART" id="SM00343">
    <property type="entry name" value="ZnF_C2HC"/>
    <property type="match status" value="1"/>
</dbReference>
<dbReference type="Gramene" id="mRNA:HanXRQr2_Chr06g0255981">
    <property type="protein sequence ID" value="CDS:HanXRQr2_Chr06g0255981.1"/>
    <property type="gene ID" value="HanXRQr2_Chr06g0255981"/>
</dbReference>
<name>A0A9K3ISJ2_HELAN</name>
<dbReference type="Pfam" id="PF00098">
    <property type="entry name" value="zf-CCHC"/>
    <property type="match status" value="1"/>
</dbReference>
<sequence>MELMDIKWCLASVLRRAEKFKQITGRNDLRKANISTLGFDKSKVTCFRCREKGHFKRECTNREASGGQNPFNNNDYYRKAIYHQVAQPQQEPQVAHGRKVIEDSSKRACMVDHDEKKSSTDFNWDKYVSADGKALVIDQDDEKLPERFSWENFNWDDYDPNKTSTQKAFVARIEEDSDDDDVAEYYEKRMAQHLKMMAESDSEDDKAKKKKKKVKTPVSSEDEAVPVVRRKVKEVPKFKIDEKADASEMKVNCETCVILKKKKQ</sequence>
<evidence type="ECO:0000313" key="5">
    <source>
        <dbReference type="Proteomes" id="UP000215914"/>
    </source>
</evidence>